<feature type="transmembrane region" description="Helical" evidence="7">
    <location>
        <begin position="296"/>
        <end position="317"/>
    </location>
</feature>
<feature type="transmembrane region" description="Helical" evidence="7">
    <location>
        <begin position="198"/>
        <end position="219"/>
    </location>
</feature>
<feature type="transmembrane region" description="Helical" evidence="7">
    <location>
        <begin position="166"/>
        <end position="186"/>
    </location>
</feature>
<keyword evidence="3" id="KW-1003">Cell membrane</keyword>
<protein>
    <submittedName>
        <fullName evidence="9">Acyltransferase</fullName>
    </submittedName>
</protein>
<dbReference type="PANTHER" id="PTHR40074:SF2">
    <property type="entry name" value="O-ACETYLTRANSFERASE WECH"/>
    <property type="match status" value="1"/>
</dbReference>
<feature type="transmembrane region" description="Helical" evidence="7">
    <location>
        <begin position="89"/>
        <end position="106"/>
    </location>
</feature>
<keyword evidence="9" id="KW-0808">Transferase</keyword>
<organism evidence="9 10">
    <name type="scientific">Chryseomicrobium excrementi</name>
    <dbReference type="NCBI Taxonomy" id="2041346"/>
    <lineage>
        <taxon>Bacteria</taxon>
        <taxon>Bacillati</taxon>
        <taxon>Bacillota</taxon>
        <taxon>Bacilli</taxon>
        <taxon>Bacillales</taxon>
        <taxon>Caryophanaceae</taxon>
        <taxon>Chryseomicrobium</taxon>
    </lineage>
</organism>
<comment type="subcellular location">
    <subcellularLocation>
        <location evidence="1">Cell membrane</location>
        <topology evidence="1">Multi-pass membrane protein</topology>
    </subcellularLocation>
</comment>
<dbReference type="Pfam" id="PF01757">
    <property type="entry name" value="Acyl_transf_3"/>
    <property type="match status" value="1"/>
</dbReference>
<feature type="transmembrane region" description="Helical" evidence="7">
    <location>
        <begin position="228"/>
        <end position="246"/>
    </location>
</feature>
<evidence type="ECO:0000256" key="5">
    <source>
        <dbReference type="ARBA" id="ARBA00022989"/>
    </source>
</evidence>
<feature type="transmembrane region" description="Helical" evidence="7">
    <location>
        <begin position="266"/>
        <end position="284"/>
    </location>
</feature>
<dbReference type="AlphaFoldDB" id="A0A2M9F0A8"/>
<feature type="transmembrane region" description="Helical" evidence="7">
    <location>
        <begin position="329"/>
        <end position="352"/>
    </location>
</feature>
<dbReference type="GO" id="GO:0016413">
    <property type="term" value="F:O-acetyltransferase activity"/>
    <property type="evidence" value="ECO:0007669"/>
    <property type="project" value="TreeGrafter"/>
</dbReference>
<keyword evidence="5 7" id="KW-1133">Transmembrane helix</keyword>
<dbReference type="PANTHER" id="PTHR40074">
    <property type="entry name" value="O-ACETYLTRANSFERASE WECH"/>
    <property type="match status" value="1"/>
</dbReference>
<keyword evidence="4 7" id="KW-0812">Transmembrane</keyword>
<evidence type="ECO:0000256" key="1">
    <source>
        <dbReference type="ARBA" id="ARBA00004651"/>
    </source>
</evidence>
<keyword evidence="9" id="KW-0012">Acyltransferase</keyword>
<dbReference type="InterPro" id="IPR002656">
    <property type="entry name" value="Acyl_transf_3_dom"/>
</dbReference>
<evidence type="ECO:0000313" key="10">
    <source>
        <dbReference type="Proteomes" id="UP000228680"/>
    </source>
</evidence>
<dbReference type="OrthoDB" id="65129at2"/>
<evidence type="ECO:0000256" key="4">
    <source>
        <dbReference type="ARBA" id="ARBA00022692"/>
    </source>
</evidence>
<keyword evidence="10" id="KW-1185">Reference proteome</keyword>
<keyword evidence="6 7" id="KW-0472">Membrane</keyword>
<evidence type="ECO:0000256" key="6">
    <source>
        <dbReference type="ARBA" id="ARBA00023136"/>
    </source>
</evidence>
<sequence>MQLKRPFLSEVQWARALALFAVLFVHSTSTGMGASAPFSLPYTGYSILNIAGKIGTSTFIFLSSFILFYTYYPREFTTKLFTSFYKNRLLYILVPYIVFSIFYFALRYDINGFQLTWPEIIAKFTDELLSGNAYTHLYFVYVSVQFYLMFPIFLYLFKRFEWLRKWALPLGIVIQWVWVLANTHYFQVDEKGSVSLSYFMFYFMGAFLGVYYESFVAWLKDARRSRGVLISVVALYLVMTVSYYYVTVMARTGMKFYPSWVHELTWSTMALTAGFLIFVVAHALKRFNVPRFKATLVEIGAVSFGIYLIHPYLLYWMREWLPGGAPLVFHGWQVLTFFVVFFGSWLIVRLVYDFVPASWIIFGKGNKVWGWKGRVKKEPRVI</sequence>
<proteinExistence type="inferred from homology"/>
<evidence type="ECO:0000256" key="7">
    <source>
        <dbReference type="SAM" id="Phobius"/>
    </source>
</evidence>
<feature type="transmembrane region" description="Helical" evidence="7">
    <location>
        <begin position="138"/>
        <end position="157"/>
    </location>
</feature>
<name>A0A2M9F0A8_9BACL</name>
<comment type="caution">
    <text evidence="9">The sequence shown here is derived from an EMBL/GenBank/DDBJ whole genome shotgun (WGS) entry which is preliminary data.</text>
</comment>
<evidence type="ECO:0000259" key="8">
    <source>
        <dbReference type="Pfam" id="PF01757"/>
    </source>
</evidence>
<evidence type="ECO:0000256" key="2">
    <source>
        <dbReference type="ARBA" id="ARBA00007400"/>
    </source>
</evidence>
<dbReference type="RefSeq" id="WP_100353436.1">
    <property type="nucleotide sequence ID" value="NZ_PCGR01000002.1"/>
</dbReference>
<dbReference type="Proteomes" id="UP000228680">
    <property type="component" value="Unassembled WGS sequence"/>
</dbReference>
<evidence type="ECO:0000256" key="3">
    <source>
        <dbReference type="ARBA" id="ARBA00022475"/>
    </source>
</evidence>
<dbReference type="EMBL" id="PCGR01000002">
    <property type="protein sequence ID" value="PJK16890.1"/>
    <property type="molecule type" value="Genomic_DNA"/>
</dbReference>
<gene>
    <name evidence="9" type="ORF">CQS04_06985</name>
</gene>
<accession>A0A2M9F0A8</accession>
<feature type="transmembrane region" description="Helical" evidence="7">
    <location>
        <begin position="43"/>
        <end position="68"/>
    </location>
</feature>
<evidence type="ECO:0000313" key="9">
    <source>
        <dbReference type="EMBL" id="PJK16890.1"/>
    </source>
</evidence>
<reference evidence="9 10" key="1">
    <citation type="submission" date="2017-10" db="EMBL/GenBank/DDBJ databases">
        <title>Draft genome of Chryseomicrobium casticus sp. nov.</title>
        <authorList>
            <person name="Chakraborty R."/>
            <person name="Saha T."/>
        </authorList>
    </citation>
    <scope>NUCLEOTIDE SEQUENCE [LARGE SCALE GENOMIC DNA]</scope>
    <source>
        <strain evidence="9 10">ET03</strain>
    </source>
</reference>
<comment type="similarity">
    <text evidence="2">Belongs to the acyltransferase 3 family.</text>
</comment>
<dbReference type="GO" id="GO:0009246">
    <property type="term" value="P:enterobacterial common antigen biosynthetic process"/>
    <property type="evidence" value="ECO:0007669"/>
    <property type="project" value="TreeGrafter"/>
</dbReference>
<dbReference type="GO" id="GO:0005886">
    <property type="term" value="C:plasma membrane"/>
    <property type="evidence" value="ECO:0007669"/>
    <property type="project" value="UniProtKB-SubCell"/>
</dbReference>
<feature type="domain" description="Acyltransferase 3" evidence="8">
    <location>
        <begin position="10"/>
        <end position="348"/>
    </location>
</feature>